<dbReference type="InterPro" id="IPR039424">
    <property type="entry name" value="SBP_5"/>
</dbReference>
<keyword evidence="2" id="KW-0813">Transport</keyword>
<evidence type="ECO:0000256" key="3">
    <source>
        <dbReference type="ARBA" id="ARBA00022729"/>
    </source>
</evidence>
<feature type="domain" description="Solute-binding protein family 5" evidence="5">
    <location>
        <begin position="66"/>
        <end position="404"/>
    </location>
</feature>
<keyword evidence="3 4" id="KW-0732">Signal</keyword>
<dbReference type="Proteomes" id="UP001501479">
    <property type="component" value="Unassembled WGS sequence"/>
</dbReference>
<dbReference type="EMBL" id="BAABDS010000001">
    <property type="protein sequence ID" value="GAA3698159.1"/>
    <property type="molecule type" value="Genomic_DNA"/>
</dbReference>
<dbReference type="PANTHER" id="PTHR30290:SF9">
    <property type="entry name" value="OLIGOPEPTIDE-BINDING PROTEIN APPA"/>
    <property type="match status" value="1"/>
</dbReference>
<comment type="caution">
    <text evidence="6">The sequence shown here is derived from an EMBL/GenBank/DDBJ whole genome shotgun (WGS) entry which is preliminary data.</text>
</comment>
<dbReference type="RefSeq" id="WP_344961271.1">
    <property type="nucleotide sequence ID" value="NZ_BAABDS010000001.1"/>
</dbReference>
<dbReference type="Gene3D" id="3.40.190.10">
    <property type="entry name" value="Periplasmic binding protein-like II"/>
    <property type="match status" value="1"/>
</dbReference>
<evidence type="ECO:0000256" key="2">
    <source>
        <dbReference type="ARBA" id="ARBA00022448"/>
    </source>
</evidence>
<dbReference type="Pfam" id="PF00496">
    <property type="entry name" value="SBP_bac_5"/>
    <property type="match status" value="1"/>
</dbReference>
<dbReference type="Gene3D" id="3.90.76.10">
    <property type="entry name" value="Dipeptide-binding Protein, Domain 1"/>
    <property type="match status" value="1"/>
</dbReference>
<protein>
    <submittedName>
        <fullName evidence="6">ABC transporter substrate-binding protein</fullName>
    </submittedName>
</protein>
<feature type="signal peptide" evidence="4">
    <location>
        <begin position="1"/>
        <end position="21"/>
    </location>
</feature>
<dbReference type="SUPFAM" id="SSF53850">
    <property type="entry name" value="Periplasmic binding protein-like II"/>
    <property type="match status" value="1"/>
</dbReference>
<proteinExistence type="inferred from homology"/>
<keyword evidence="7" id="KW-1185">Reference proteome</keyword>
<feature type="chain" id="PRO_5046218302" evidence="4">
    <location>
        <begin position="22"/>
        <end position="492"/>
    </location>
</feature>
<accession>A0ABP7CY09</accession>
<dbReference type="InterPro" id="IPR030678">
    <property type="entry name" value="Peptide/Ni-bd"/>
</dbReference>
<dbReference type="CDD" id="cd08503">
    <property type="entry name" value="PBP2_NikA_DppA_OppA_like_17"/>
    <property type="match status" value="1"/>
</dbReference>
<evidence type="ECO:0000313" key="6">
    <source>
        <dbReference type="EMBL" id="GAA3698159.1"/>
    </source>
</evidence>
<dbReference type="PANTHER" id="PTHR30290">
    <property type="entry name" value="PERIPLASMIC BINDING COMPONENT OF ABC TRANSPORTER"/>
    <property type="match status" value="1"/>
</dbReference>
<evidence type="ECO:0000313" key="7">
    <source>
        <dbReference type="Proteomes" id="UP001501479"/>
    </source>
</evidence>
<name>A0ABP7CY09_9GAMM</name>
<evidence type="ECO:0000256" key="4">
    <source>
        <dbReference type="SAM" id="SignalP"/>
    </source>
</evidence>
<gene>
    <name evidence="6" type="ORF">GCM10022421_00510</name>
</gene>
<evidence type="ECO:0000259" key="5">
    <source>
        <dbReference type="Pfam" id="PF00496"/>
    </source>
</evidence>
<organism evidence="6 7">
    <name type="scientific">Oceanisphaera sediminis</name>
    <dbReference type="NCBI Taxonomy" id="981381"/>
    <lineage>
        <taxon>Bacteria</taxon>
        <taxon>Pseudomonadati</taxon>
        <taxon>Pseudomonadota</taxon>
        <taxon>Gammaproteobacteria</taxon>
        <taxon>Aeromonadales</taxon>
        <taxon>Aeromonadaceae</taxon>
        <taxon>Oceanisphaera</taxon>
    </lineage>
</organism>
<evidence type="ECO:0000256" key="1">
    <source>
        <dbReference type="ARBA" id="ARBA00005695"/>
    </source>
</evidence>
<sequence>MNWKYSLAGLLLLSGTTLAHAETLKTPHWVEFNGKESLDPISPTRFYAANQLIYNRLVRQGEQGQPTASLASSWSANASADIWTFQLRPDVRFHNGKTMTVEDVVYSFNRILDPQRDAPARAALSVIEQVTADADNRITFRLKQPHADLPILLMDYRAKIVPVDFDEDPALMGIGTGPFKLTKFAPRGTSQFDAFTDYWEGQPKLDGMDLIGIPDDNARTQALLAGQIDWSGWNGVNGQQLRLFENNPGFQYDSIPTGDWRGIVFRNDHPALQDPRVRKALKMVLNRQEMVELLFGKAGATISCDNPVWAGDQYRLTQLCEQDIEGARALLNEAGYQDNLTLDIYTSAVDNYFRPMTEIYQRQAALAGIQVNIHTVPASDFWSATWMKKPAFNTAWGQRPADQVMNEIFGGQAQWNESDYNNPAFDRLLSQARQELDKEQRTRLYQQAQAMLTDDSSTLIPFHLNNNRVMRANVSIPAVEHFAIRWHQVDKS</sequence>
<dbReference type="Gene3D" id="3.10.105.10">
    <property type="entry name" value="Dipeptide-binding Protein, Domain 3"/>
    <property type="match status" value="1"/>
</dbReference>
<reference evidence="7" key="1">
    <citation type="journal article" date="2019" name="Int. J. Syst. Evol. Microbiol.">
        <title>The Global Catalogue of Microorganisms (GCM) 10K type strain sequencing project: providing services to taxonomists for standard genome sequencing and annotation.</title>
        <authorList>
            <consortium name="The Broad Institute Genomics Platform"/>
            <consortium name="The Broad Institute Genome Sequencing Center for Infectious Disease"/>
            <person name="Wu L."/>
            <person name="Ma J."/>
        </authorList>
    </citation>
    <scope>NUCLEOTIDE SEQUENCE [LARGE SCALE GENOMIC DNA]</scope>
    <source>
        <strain evidence="7">JCM 17329</strain>
    </source>
</reference>
<dbReference type="PIRSF" id="PIRSF002741">
    <property type="entry name" value="MppA"/>
    <property type="match status" value="1"/>
</dbReference>
<dbReference type="InterPro" id="IPR000914">
    <property type="entry name" value="SBP_5_dom"/>
</dbReference>
<comment type="similarity">
    <text evidence="1">Belongs to the bacterial solute-binding protein 5 family.</text>
</comment>